<keyword evidence="13" id="KW-1185">Reference proteome</keyword>
<dbReference type="EMBL" id="CAADRA010000147">
    <property type="protein sequence ID" value="VFT78890.1"/>
    <property type="molecule type" value="Genomic_DNA"/>
</dbReference>
<keyword evidence="5" id="KW-0378">Hydrolase</keyword>
<dbReference type="OrthoDB" id="79219at2759"/>
<dbReference type="SUPFAM" id="SSF55486">
    <property type="entry name" value="Metalloproteases ('zincins'), catalytic domain"/>
    <property type="match status" value="1"/>
</dbReference>
<dbReference type="PANTHER" id="PTHR11733:SF167">
    <property type="entry name" value="FI17812P1-RELATED"/>
    <property type="match status" value="1"/>
</dbReference>
<dbReference type="Proteomes" id="UP000332933">
    <property type="component" value="Unassembled WGS sequence"/>
</dbReference>
<dbReference type="InterPro" id="IPR018497">
    <property type="entry name" value="Peptidase_M13_C"/>
</dbReference>
<evidence type="ECO:0000313" key="12">
    <source>
        <dbReference type="EMBL" id="VFT78890.1"/>
    </source>
</evidence>
<gene>
    <name evidence="12" type="primary">Aste57867_1679</name>
    <name evidence="11" type="ORF">As57867_001677</name>
    <name evidence="12" type="ORF">ASTE57867_1679</name>
</gene>
<dbReference type="PRINTS" id="PR00786">
    <property type="entry name" value="NEPRILYSIN"/>
</dbReference>
<dbReference type="InterPro" id="IPR000718">
    <property type="entry name" value="Peptidase_M13"/>
</dbReference>
<dbReference type="EMBL" id="VJMH01000147">
    <property type="protein sequence ID" value="KAF0718463.1"/>
    <property type="molecule type" value="Genomic_DNA"/>
</dbReference>
<evidence type="ECO:0000256" key="2">
    <source>
        <dbReference type="ARBA" id="ARBA00007357"/>
    </source>
</evidence>
<feature type="chain" id="PRO_5036115904" evidence="8">
    <location>
        <begin position="17"/>
        <end position="671"/>
    </location>
</feature>
<comment type="cofactor">
    <cofactor evidence="1">
        <name>Zn(2+)</name>
        <dbReference type="ChEBI" id="CHEBI:29105"/>
    </cofactor>
</comment>
<keyword evidence="6" id="KW-0862">Zinc</keyword>
<protein>
    <submittedName>
        <fullName evidence="12">Aste57867_1679 protein</fullName>
    </submittedName>
</protein>
<evidence type="ECO:0000259" key="9">
    <source>
        <dbReference type="Pfam" id="PF01431"/>
    </source>
</evidence>
<feature type="signal peptide" evidence="8">
    <location>
        <begin position="1"/>
        <end position="16"/>
    </location>
</feature>
<dbReference type="CDD" id="cd08662">
    <property type="entry name" value="M13"/>
    <property type="match status" value="1"/>
</dbReference>
<keyword evidence="3" id="KW-0645">Protease</keyword>
<proteinExistence type="inferred from homology"/>
<keyword evidence="8" id="KW-0732">Signal</keyword>
<accession>A0A485K5V8</accession>
<evidence type="ECO:0000256" key="3">
    <source>
        <dbReference type="ARBA" id="ARBA00022670"/>
    </source>
</evidence>
<dbReference type="AlphaFoldDB" id="A0A485K5V8"/>
<evidence type="ECO:0000256" key="6">
    <source>
        <dbReference type="ARBA" id="ARBA00022833"/>
    </source>
</evidence>
<dbReference type="PANTHER" id="PTHR11733">
    <property type="entry name" value="ZINC METALLOPROTEASE FAMILY M13 NEPRILYSIN-RELATED"/>
    <property type="match status" value="1"/>
</dbReference>
<dbReference type="InterPro" id="IPR042089">
    <property type="entry name" value="Peptidase_M13_dom_2"/>
</dbReference>
<feature type="domain" description="Peptidase M13 N-terminal" evidence="10">
    <location>
        <begin position="37"/>
        <end position="409"/>
    </location>
</feature>
<feature type="domain" description="Peptidase M13 C-terminal" evidence="9">
    <location>
        <begin position="463"/>
        <end position="669"/>
    </location>
</feature>
<evidence type="ECO:0000256" key="7">
    <source>
        <dbReference type="ARBA" id="ARBA00023049"/>
    </source>
</evidence>
<evidence type="ECO:0000256" key="8">
    <source>
        <dbReference type="SAM" id="SignalP"/>
    </source>
</evidence>
<comment type="similarity">
    <text evidence="2">Belongs to the peptidase M13 family.</text>
</comment>
<sequence length="671" mass="73232">MVKLFLTAALVASTHAVGTVTTLPADVLARVDASVDPCDDFFTHACGTWYKNTPILPTQSGASMIQMLINKGNAVVGDILKANKPKLGEFYNSCLDTATLTALGVTPIEDDLHQIQAAATTADLVALSAQLSKRGVPAFTSIGVDMDVGNPVANALYAQQGSLTLDPSLYVNPQAWAYFQPAYKRYVTTVLKLAGQSDAEAKAAADTIGTFELNLAGVHLTKAQLRDAQASNYNPMTFAEAAATYPLTIGSLLNEYGLDTGAGWSGLGNKIILNDLAYFDNAEGFLAAQSKATLATVLHYRVIHSNAQHLTPVMKTAYWQLFGQILQGARVEPSREQFCVDAAIATVGDILGQYFLDATFNNATAAFAEKMVAQIEKAFKDGLDQATWLDAQTLSNAKTKLSKFSHLIGGSKDLQMYSTVQFDAKAFLTNRQQIDNINSDYDLSFVGAPARKNHIPFPPSTVNAFYYPYYNEIVFLAGILQAPFFDGSFDPAQNFGAIGMVIGHEITHGFDSMGRHFDGDGFQTEWWTPEATTAFTQKAQCIIDQYSNFTVTSEVTGKVLGTHDGRLTLPESIADNGGLKASFRAYKEYIKTAKSIYTQDAGERLFFLAFAQKDCGKYSDAYYINHLKTDIHPLGKWRTWGALQNNDDFARVFKCPVGSHMNPVKKCHLWE</sequence>
<evidence type="ECO:0000256" key="1">
    <source>
        <dbReference type="ARBA" id="ARBA00001947"/>
    </source>
</evidence>
<reference evidence="11" key="2">
    <citation type="submission" date="2019-06" db="EMBL/GenBank/DDBJ databases">
        <title>Genomics analysis of Aphanomyces spp. identifies a new class of oomycete effector associated with host adaptation.</title>
        <authorList>
            <person name="Gaulin E."/>
        </authorList>
    </citation>
    <scope>NUCLEOTIDE SEQUENCE</scope>
    <source>
        <strain evidence="11">CBS 578.67</strain>
    </source>
</reference>
<name>A0A485K5V8_9STRA</name>
<evidence type="ECO:0000313" key="13">
    <source>
        <dbReference type="Proteomes" id="UP000332933"/>
    </source>
</evidence>
<dbReference type="Pfam" id="PF05649">
    <property type="entry name" value="Peptidase_M13_N"/>
    <property type="match status" value="1"/>
</dbReference>
<organism evidence="12 13">
    <name type="scientific">Aphanomyces stellatus</name>
    <dbReference type="NCBI Taxonomy" id="120398"/>
    <lineage>
        <taxon>Eukaryota</taxon>
        <taxon>Sar</taxon>
        <taxon>Stramenopiles</taxon>
        <taxon>Oomycota</taxon>
        <taxon>Saprolegniomycetes</taxon>
        <taxon>Saprolegniales</taxon>
        <taxon>Verrucalvaceae</taxon>
        <taxon>Aphanomyces</taxon>
    </lineage>
</organism>
<reference evidence="12 13" key="1">
    <citation type="submission" date="2019-03" db="EMBL/GenBank/DDBJ databases">
        <authorList>
            <person name="Gaulin E."/>
            <person name="Dumas B."/>
        </authorList>
    </citation>
    <scope>NUCLEOTIDE SEQUENCE [LARGE SCALE GENOMIC DNA]</scope>
    <source>
        <strain evidence="12">CBS 568.67</strain>
    </source>
</reference>
<keyword evidence="4" id="KW-0479">Metal-binding</keyword>
<evidence type="ECO:0000256" key="5">
    <source>
        <dbReference type="ARBA" id="ARBA00022801"/>
    </source>
</evidence>
<keyword evidence="7" id="KW-0482">Metalloprotease</keyword>
<dbReference type="PROSITE" id="PS51885">
    <property type="entry name" value="NEPRILYSIN"/>
    <property type="match status" value="1"/>
</dbReference>
<dbReference type="InterPro" id="IPR008753">
    <property type="entry name" value="Peptidase_M13_N"/>
</dbReference>
<evidence type="ECO:0000313" key="11">
    <source>
        <dbReference type="EMBL" id="KAF0718463.1"/>
    </source>
</evidence>
<evidence type="ECO:0000259" key="10">
    <source>
        <dbReference type="Pfam" id="PF05649"/>
    </source>
</evidence>
<dbReference type="Pfam" id="PF01431">
    <property type="entry name" value="Peptidase_M13"/>
    <property type="match status" value="1"/>
</dbReference>
<evidence type="ECO:0000256" key="4">
    <source>
        <dbReference type="ARBA" id="ARBA00022723"/>
    </source>
</evidence>
<dbReference type="Gene3D" id="3.40.390.10">
    <property type="entry name" value="Collagenase (Catalytic Domain)"/>
    <property type="match status" value="1"/>
</dbReference>
<dbReference type="Gene3D" id="1.10.1380.10">
    <property type="entry name" value="Neutral endopeptidase , domain2"/>
    <property type="match status" value="1"/>
</dbReference>
<dbReference type="GO" id="GO:0016485">
    <property type="term" value="P:protein processing"/>
    <property type="evidence" value="ECO:0007669"/>
    <property type="project" value="TreeGrafter"/>
</dbReference>
<dbReference type="GO" id="GO:0005886">
    <property type="term" value="C:plasma membrane"/>
    <property type="evidence" value="ECO:0007669"/>
    <property type="project" value="TreeGrafter"/>
</dbReference>
<dbReference type="InterPro" id="IPR024079">
    <property type="entry name" value="MetalloPept_cat_dom_sf"/>
</dbReference>
<dbReference type="GO" id="GO:0046872">
    <property type="term" value="F:metal ion binding"/>
    <property type="evidence" value="ECO:0007669"/>
    <property type="project" value="UniProtKB-KW"/>
</dbReference>
<dbReference type="GO" id="GO:0004222">
    <property type="term" value="F:metalloendopeptidase activity"/>
    <property type="evidence" value="ECO:0007669"/>
    <property type="project" value="InterPro"/>
</dbReference>